<dbReference type="STRING" id="1423790.BN53_01035"/>
<keyword evidence="2" id="KW-0238">DNA-binding</keyword>
<dbReference type="InterPro" id="IPR046348">
    <property type="entry name" value="SIS_dom_sf"/>
</dbReference>
<dbReference type="GO" id="GO:0003677">
    <property type="term" value="F:DNA binding"/>
    <property type="evidence" value="ECO:0007669"/>
    <property type="project" value="UniProtKB-KW"/>
</dbReference>
<dbReference type="Proteomes" id="UP000009311">
    <property type="component" value="Unassembled WGS sequence"/>
</dbReference>
<gene>
    <name evidence="6" type="ORF">BN53_01035</name>
</gene>
<dbReference type="GO" id="GO:1901135">
    <property type="term" value="P:carbohydrate derivative metabolic process"/>
    <property type="evidence" value="ECO:0007669"/>
    <property type="project" value="InterPro"/>
</dbReference>
<reference evidence="6 7" key="1">
    <citation type="submission" date="2012-06" db="EMBL/GenBank/DDBJ databases">
        <title>Draft Genome Sequence of Lactobacillus pasteurii CRBIP 24.76T.</title>
        <authorList>
            <person name="Cousin S."/>
            <person name="Bouchier C."/>
            <person name="Loux V."/>
            <person name="Ma L."/>
            <person name="Creno S."/>
            <person name="Bizet C."/>
            <person name="Clermont D."/>
        </authorList>
    </citation>
    <scope>NUCLEOTIDE SEQUENCE [LARGE SCALE GENOMIC DNA]</scope>
    <source>
        <strain evidence="7">CRBIP 24.76T</strain>
    </source>
</reference>
<feature type="domain" description="SIS" evidence="5">
    <location>
        <begin position="100"/>
        <end position="239"/>
    </location>
</feature>
<dbReference type="CDD" id="cd05013">
    <property type="entry name" value="SIS_RpiR"/>
    <property type="match status" value="1"/>
</dbReference>
<dbReference type="PANTHER" id="PTHR30514:SF1">
    <property type="entry name" value="HTH-TYPE TRANSCRIPTIONAL REGULATOR HEXR-RELATED"/>
    <property type="match status" value="1"/>
</dbReference>
<dbReference type="InterPro" id="IPR009057">
    <property type="entry name" value="Homeodomain-like_sf"/>
</dbReference>
<dbReference type="Gene3D" id="3.40.50.10490">
    <property type="entry name" value="Glucose-6-phosphate isomerase like protein, domain 1"/>
    <property type="match status" value="1"/>
</dbReference>
<dbReference type="AlphaFoldDB" id="I7IYS8"/>
<dbReference type="InterPro" id="IPR036388">
    <property type="entry name" value="WH-like_DNA-bd_sf"/>
</dbReference>
<evidence type="ECO:0000313" key="6">
    <source>
        <dbReference type="EMBL" id="CCI84697.1"/>
    </source>
</evidence>
<dbReference type="SUPFAM" id="SSF46689">
    <property type="entry name" value="Homeodomain-like"/>
    <property type="match status" value="1"/>
</dbReference>
<evidence type="ECO:0000256" key="3">
    <source>
        <dbReference type="ARBA" id="ARBA00023163"/>
    </source>
</evidence>
<dbReference type="InterPro" id="IPR047640">
    <property type="entry name" value="RpiR-like"/>
</dbReference>
<sequence>MAFFGYKDLSSLSEVDLTIYRYVVDNSEKVVYMRVRDIAQNAHVSSSSVMRFIHKMNFSSFLEFKAYIKNANAGHDPNHQLKFIDDNNFPKDINNSLQVVADIIYDSDNIITVGMGDSAFLAEYAARKMASLEFNTTAVSDPFYPLKAKLKNTTDTALICFSVSGNTTEIIELLNSFVNNEDVTIISVTSDETSAIAKISQHILNYHIKQRRLPNQYDMTSQIPAMYIIEELVNILAGMTN</sequence>
<dbReference type="GO" id="GO:0003700">
    <property type="term" value="F:DNA-binding transcription factor activity"/>
    <property type="evidence" value="ECO:0007669"/>
    <property type="project" value="InterPro"/>
</dbReference>
<dbReference type="PROSITE" id="PS51071">
    <property type="entry name" value="HTH_RPIR"/>
    <property type="match status" value="1"/>
</dbReference>
<dbReference type="Pfam" id="PF01380">
    <property type="entry name" value="SIS"/>
    <property type="match status" value="1"/>
</dbReference>
<dbReference type="GO" id="GO:0097367">
    <property type="term" value="F:carbohydrate derivative binding"/>
    <property type="evidence" value="ECO:0007669"/>
    <property type="project" value="InterPro"/>
</dbReference>
<dbReference type="RefSeq" id="WP_009559251.1">
    <property type="nucleotide sequence ID" value="NZ_AYZN01000006.1"/>
</dbReference>
<dbReference type="PATRIC" id="fig|1423790.3.peg.1612"/>
<dbReference type="Pfam" id="PF01418">
    <property type="entry name" value="HTH_6"/>
    <property type="match status" value="1"/>
</dbReference>
<dbReference type="eggNOG" id="COG1737">
    <property type="taxonomic scope" value="Bacteria"/>
</dbReference>
<dbReference type="PROSITE" id="PS51464">
    <property type="entry name" value="SIS"/>
    <property type="match status" value="1"/>
</dbReference>
<dbReference type="OrthoDB" id="1648815at2"/>
<keyword evidence="3" id="KW-0804">Transcription</keyword>
<keyword evidence="1" id="KW-0805">Transcription regulation</keyword>
<evidence type="ECO:0000259" key="4">
    <source>
        <dbReference type="PROSITE" id="PS51071"/>
    </source>
</evidence>
<dbReference type="InterPro" id="IPR000281">
    <property type="entry name" value="HTH_RpiR"/>
</dbReference>
<dbReference type="InterPro" id="IPR001347">
    <property type="entry name" value="SIS_dom"/>
</dbReference>
<feature type="domain" description="HTH rpiR-type" evidence="4">
    <location>
        <begin position="1"/>
        <end position="75"/>
    </location>
</feature>
<evidence type="ECO:0000313" key="7">
    <source>
        <dbReference type="Proteomes" id="UP000009311"/>
    </source>
</evidence>
<protein>
    <submittedName>
        <fullName evidence="6">Transcriptional regulator</fullName>
    </submittedName>
</protein>
<evidence type="ECO:0000256" key="1">
    <source>
        <dbReference type="ARBA" id="ARBA00023015"/>
    </source>
</evidence>
<dbReference type="InterPro" id="IPR035472">
    <property type="entry name" value="RpiR-like_SIS"/>
</dbReference>
<name>I7IYS8_9LACO</name>
<evidence type="ECO:0000259" key="5">
    <source>
        <dbReference type="PROSITE" id="PS51464"/>
    </source>
</evidence>
<organism evidence="6 7">
    <name type="scientific">Lactobacillus pasteurii DSM 23907 = CRBIP 24.76</name>
    <dbReference type="NCBI Taxonomy" id="1423790"/>
    <lineage>
        <taxon>Bacteria</taxon>
        <taxon>Bacillati</taxon>
        <taxon>Bacillota</taxon>
        <taxon>Bacilli</taxon>
        <taxon>Lactobacillales</taxon>
        <taxon>Lactobacillaceae</taxon>
        <taxon>Lactobacillus</taxon>
    </lineage>
</organism>
<evidence type="ECO:0000256" key="2">
    <source>
        <dbReference type="ARBA" id="ARBA00023125"/>
    </source>
</evidence>
<proteinExistence type="predicted"/>
<accession>I7IYS8</accession>
<comment type="caution">
    <text evidence="6">The sequence shown here is derived from an EMBL/GenBank/DDBJ whole genome shotgun (WGS) entry which is preliminary data.</text>
</comment>
<keyword evidence="7" id="KW-1185">Reference proteome</keyword>
<dbReference type="PANTHER" id="PTHR30514">
    <property type="entry name" value="GLUCOKINASE"/>
    <property type="match status" value="1"/>
</dbReference>
<dbReference type="EMBL" id="CAKD01000010">
    <property type="protein sequence ID" value="CCI84697.1"/>
    <property type="molecule type" value="Genomic_DNA"/>
</dbReference>
<dbReference type="Gene3D" id="1.10.10.10">
    <property type="entry name" value="Winged helix-like DNA-binding domain superfamily/Winged helix DNA-binding domain"/>
    <property type="match status" value="1"/>
</dbReference>
<dbReference type="SUPFAM" id="SSF53697">
    <property type="entry name" value="SIS domain"/>
    <property type="match status" value="1"/>
</dbReference>